<keyword evidence="2" id="KW-1185">Reference proteome</keyword>
<accession>A0A093GZH9</accession>
<protein>
    <submittedName>
        <fullName evidence="1">Uncharacterized protein</fullName>
    </submittedName>
</protein>
<reference evidence="1 2" key="1">
    <citation type="submission" date="2014-04" db="EMBL/GenBank/DDBJ databases">
        <title>Genome evolution of avian class.</title>
        <authorList>
            <person name="Zhang G."/>
            <person name="Li C."/>
        </authorList>
    </citation>
    <scope>NUCLEOTIDE SEQUENCE [LARGE SCALE GENOMIC DNA]</scope>
    <source>
        <strain evidence="1">BGI_N307</strain>
    </source>
</reference>
<feature type="non-terminal residue" evidence="1">
    <location>
        <position position="1"/>
    </location>
</feature>
<feature type="non-terminal residue" evidence="1">
    <location>
        <position position="39"/>
    </location>
</feature>
<gene>
    <name evidence="1" type="ORF">N307_02078</name>
</gene>
<dbReference type="EMBL" id="KL216974">
    <property type="protein sequence ID" value="KFV72525.1"/>
    <property type="molecule type" value="Genomic_DNA"/>
</dbReference>
<name>A0A093GZH9_DRYPU</name>
<sequence length="39" mass="4567">VDYLLLIHRHGCEELEGMCCINLSDHSFSIYKQINTLEE</sequence>
<evidence type="ECO:0000313" key="2">
    <source>
        <dbReference type="Proteomes" id="UP000053875"/>
    </source>
</evidence>
<evidence type="ECO:0000313" key="1">
    <source>
        <dbReference type="EMBL" id="KFV72525.1"/>
    </source>
</evidence>
<dbReference type="Gene3D" id="1.10.287.210">
    <property type="match status" value="1"/>
</dbReference>
<proteinExistence type="predicted"/>
<dbReference type="Proteomes" id="UP000053875">
    <property type="component" value="Unassembled WGS sequence"/>
</dbReference>
<dbReference type="AlphaFoldDB" id="A0A093GZH9"/>
<dbReference type="SUPFAM" id="SSF58069">
    <property type="entry name" value="Virus ectodomain"/>
    <property type="match status" value="1"/>
</dbReference>
<organism evidence="1 2">
    <name type="scientific">Dryobates pubescens</name>
    <name type="common">Downy woodpecker</name>
    <name type="synonym">Picoides pubescens</name>
    <dbReference type="NCBI Taxonomy" id="118200"/>
    <lineage>
        <taxon>Eukaryota</taxon>
        <taxon>Metazoa</taxon>
        <taxon>Chordata</taxon>
        <taxon>Craniata</taxon>
        <taxon>Vertebrata</taxon>
        <taxon>Euteleostomi</taxon>
        <taxon>Archelosauria</taxon>
        <taxon>Archosauria</taxon>
        <taxon>Dinosauria</taxon>
        <taxon>Saurischia</taxon>
        <taxon>Theropoda</taxon>
        <taxon>Coelurosauria</taxon>
        <taxon>Aves</taxon>
        <taxon>Neognathae</taxon>
        <taxon>Neoaves</taxon>
        <taxon>Telluraves</taxon>
        <taxon>Coraciimorphae</taxon>
        <taxon>Piciformes</taxon>
        <taxon>Picidae</taxon>
        <taxon>Dryobates</taxon>
    </lineage>
</organism>